<dbReference type="InterPro" id="IPR022712">
    <property type="entry name" value="Beta_Casp"/>
</dbReference>
<evidence type="ECO:0000313" key="8">
    <source>
        <dbReference type="Proteomes" id="UP000054166"/>
    </source>
</evidence>
<dbReference type="AlphaFoldDB" id="A0A0C3GKE4"/>
<protein>
    <recommendedName>
        <fullName evidence="4">Cleavage and polyadenylation specificity factor subunit 2</fullName>
    </recommendedName>
    <alternativeName>
        <fullName evidence="4">Cleavage and polyadenylation specificity factor 100 kDa subunit</fullName>
    </alternativeName>
</protein>
<dbReference type="FunCoup" id="A0A0C3GKE4">
    <property type="interactions" value="870"/>
</dbReference>
<evidence type="ECO:0000259" key="6">
    <source>
        <dbReference type="SMART" id="SM01027"/>
    </source>
</evidence>
<reference evidence="7 8" key="1">
    <citation type="submission" date="2014-04" db="EMBL/GenBank/DDBJ databases">
        <authorList>
            <consortium name="DOE Joint Genome Institute"/>
            <person name="Kuo A."/>
            <person name="Tarkka M."/>
            <person name="Buscot F."/>
            <person name="Kohler A."/>
            <person name="Nagy L.G."/>
            <person name="Floudas D."/>
            <person name="Copeland A."/>
            <person name="Barry K.W."/>
            <person name="Cichocki N."/>
            <person name="Veneault-Fourrey C."/>
            <person name="LaButti K."/>
            <person name="Lindquist E.A."/>
            <person name="Lipzen A."/>
            <person name="Lundell T."/>
            <person name="Morin E."/>
            <person name="Murat C."/>
            <person name="Sun H."/>
            <person name="Tunlid A."/>
            <person name="Henrissat B."/>
            <person name="Grigoriev I.V."/>
            <person name="Hibbett D.S."/>
            <person name="Martin F."/>
            <person name="Nordberg H.P."/>
            <person name="Cantor M.N."/>
            <person name="Hua S.X."/>
        </authorList>
    </citation>
    <scope>NUCLEOTIDE SEQUENCE [LARGE SCALE GENOMIC DNA]</scope>
    <source>
        <strain evidence="7 8">F 1598</strain>
    </source>
</reference>
<dbReference type="InterPro" id="IPR035639">
    <property type="entry name" value="CPSF2_MBL"/>
</dbReference>
<dbReference type="Pfam" id="PF10996">
    <property type="entry name" value="Beta-Casp"/>
    <property type="match status" value="1"/>
</dbReference>
<dbReference type="InterPro" id="IPR001279">
    <property type="entry name" value="Metallo-B-lactamas"/>
</dbReference>
<dbReference type="InterPro" id="IPR036866">
    <property type="entry name" value="RibonucZ/Hydroxyglut_hydro"/>
</dbReference>
<dbReference type="GO" id="GO:0003723">
    <property type="term" value="F:RNA binding"/>
    <property type="evidence" value="ECO:0007669"/>
    <property type="project" value="UniProtKB-KW"/>
</dbReference>
<evidence type="ECO:0000256" key="3">
    <source>
        <dbReference type="ARBA" id="ARBA00023242"/>
    </source>
</evidence>
<dbReference type="STRING" id="765440.A0A0C3GKE4"/>
<evidence type="ECO:0000256" key="5">
    <source>
        <dbReference type="SAM" id="MobiDB-lite"/>
    </source>
</evidence>
<evidence type="ECO:0000256" key="2">
    <source>
        <dbReference type="ARBA" id="ARBA00022664"/>
    </source>
</evidence>
<proteinExistence type="inferred from homology"/>
<dbReference type="PANTHER" id="PTHR45922:SF1">
    <property type="entry name" value="CLEAVAGE AND POLYADENYLATION SPECIFICITY FACTOR SUBUNIT 2"/>
    <property type="match status" value="1"/>
</dbReference>
<keyword evidence="3 4" id="KW-0539">Nucleus</keyword>
<dbReference type="InterPro" id="IPR027075">
    <property type="entry name" value="CPSF2"/>
</dbReference>
<evidence type="ECO:0000256" key="4">
    <source>
        <dbReference type="RuleBase" id="RU365006"/>
    </source>
</evidence>
<name>A0A0C3GKE4_PILCF</name>
<feature type="domain" description="Beta-Casp" evidence="6">
    <location>
        <begin position="305"/>
        <end position="452"/>
    </location>
</feature>
<dbReference type="PANTHER" id="PTHR45922">
    <property type="entry name" value="CLEAVAGE AND POLYADENYLATION SPECIFICITY FACTOR SUBUNIT 2"/>
    <property type="match status" value="1"/>
</dbReference>
<feature type="compositionally biased region" description="Acidic residues" evidence="5">
    <location>
        <begin position="526"/>
        <end position="544"/>
    </location>
</feature>
<feature type="region of interest" description="Disordered" evidence="5">
    <location>
        <begin position="636"/>
        <end position="660"/>
    </location>
</feature>
<dbReference type="SMART" id="SM01027">
    <property type="entry name" value="Beta-Casp"/>
    <property type="match status" value="1"/>
</dbReference>
<sequence length="908" mass="100082">MITFTPLSGAARSSRSAPLAYLLQVDDVRILLDCGSPDWNPEDSSSSVVKSEDIQETSFHWEGYCQALREHAPTVDLVLLSHGDLPHCGLYAYAHARWGLKAPTYTTLPVQAMGRIATTEDVEGIRDEEDVGDEAEKTRDGEDDVVDTLVSEIPETWSSKRKGKYVASLQEVHDAFDSVNTLRYSQPTHLQGKCQGLTITPFNAGHTLGGTIWKIRSPSAGTILYAVDMNHMRERHLDGTVLRDKAAGGVFEPLARPDLLITDAERAAVITSKRKDRESSLIDTITTTLGSRSSVLVPCDSSTRLLELLVLLDQHWTYQRLRYPICLLSRTGEEMLAFVRSMMEWLGGTVSKEDVGEEGTGAKQQQKRKRDDGNDEDALGAFALRFNHLEIILNPQALLQRYSSKDPKLILAVPASLSHGPSRSLFSDFAAVQDNVVLLTGRSEDGTLGRILFDRWNSSQREDSKWDKGKIGSNIMMDGVLKLQMKSKVPLQGAELAAYLERERDMKEKEAAHQAAMARNQRMLEADEDESDSDSDSDEEDEVEQVLGEDSMDVSGDGADWAMDGDEGLTKQLLSYDIYLKGNVSRATSFFKSAGGQTQRFRMFPYVEKKRRVDEYGETIDVGMWLRKGKVLEEDAESDEVKEMKRRQQADDDAKVPVREPPSKFVSSQIEIQLACRLLFVDMEGLNDGRAVKTIVPQVNPRKMIVVHAPPSATDVLIQSCANIRAMTKDIFAPALGESVQIGQQTNSFSISLSDELLNSIKMSRFEDNEVGFVTGRVASHASSTIPILEPSASTAQPSNSNPASIPRGPILGSRPTMPLSHSTMIGELKLTALKSRLASVGVQAELIGEGVLICGAGAKKSQVSETLEESVAVRKTARGRVELEGNVSDVYYIVRKEIYNLHALVAA</sequence>
<feature type="region of interest" description="Disordered" evidence="5">
    <location>
        <begin position="523"/>
        <end position="563"/>
    </location>
</feature>
<feature type="compositionally biased region" description="Polar residues" evidence="5">
    <location>
        <begin position="791"/>
        <end position="804"/>
    </location>
</feature>
<dbReference type="Pfam" id="PF16661">
    <property type="entry name" value="Lactamase_B_6"/>
    <property type="match status" value="1"/>
</dbReference>
<evidence type="ECO:0000313" key="7">
    <source>
        <dbReference type="EMBL" id="KIM91081.1"/>
    </source>
</evidence>
<reference evidence="8" key="2">
    <citation type="submission" date="2015-01" db="EMBL/GenBank/DDBJ databases">
        <title>Evolutionary Origins and Diversification of the Mycorrhizal Mutualists.</title>
        <authorList>
            <consortium name="DOE Joint Genome Institute"/>
            <consortium name="Mycorrhizal Genomics Consortium"/>
            <person name="Kohler A."/>
            <person name="Kuo A."/>
            <person name="Nagy L.G."/>
            <person name="Floudas D."/>
            <person name="Copeland A."/>
            <person name="Barry K.W."/>
            <person name="Cichocki N."/>
            <person name="Veneault-Fourrey C."/>
            <person name="LaButti K."/>
            <person name="Lindquist E.A."/>
            <person name="Lipzen A."/>
            <person name="Lundell T."/>
            <person name="Morin E."/>
            <person name="Murat C."/>
            <person name="Riley R."/>
            <person name="Ohm R."/>
            <person name="Sun H."/>
            <person name="Tunlid A."/>
            <person name="Henrissat B."/>
            <person name="Grigoriev I.V."/>
            <person name="Hibbett D.S."/>
            <person name="Martin F."/>
        </authorList>
    </citation>
    <scope>NUCLEOTIDE SEQUENCE [LARGE SCALE GENOMIC DNA]</scope>
    <source>
        <strain evidence="8">F 1598</strain>
    </source>
</reference>
<feature type="region of interest" description="Disordered" evidence="5">
    <location>
        <begin position="791"/>
        <end position="814"/>
    </location>
</feature>
<gene>
    <name evidence="7" type="ORF">PILCRDRAFT_58867</name>
</gene>
<dbReference type="HOGENOM" id="CLU_002227_0_0_1"/>
<dbReference type="Proteomes" id="UP000054166">
    <property type="component" value="Unassembled WGS sequence"/>
</dbReference>
<dbReference type="InParanoid" id="A0A0C3GKE4"/>
<dbReference type="CDD" id="cd16293">
    <property type="entry name" value="CPSF2-like_MBL-fold"/>
    <property type="match status" value="1"/>
</dbReference>
<keyword evidence="2 4" id="KW-0507">mRNA processing</keyword>
<organism evidence="7 8">
    <name type="scientific">Piloderma croceum (strain F 1598)</name>
    <dbReference type="NCBI Taxonomy" id="765440"/>
    <lineage>
        <taxon>Eukaryota</taxon>
        <taxon>Fungi</taxon>
        <taxon>Dikarya</taxon>
        <taxon>Basidiomycota</taxon>
        <taxon>Agaricomycotina</taxon>
        <taxon>Agaricomycetes</taxon>
        <taxon>Agaricomycetidae</taxon>
        <taxon>Atheliales</taxon>
        <taxon>Atheliaceae</taxon>
        <taxon>Piloderma</taxon>
    </lineage>
</organism>
<dbReference type="Gene3D" id="3.60.15.10">
    <property type="entry name" value="Ribonuclease Z/Hydroxyacylglutathione hydrolase-like"/>
    <property type="match status" value="1"/>
</dbReference>
<keyword evidence="4" id="KW-0694">RNA-binding</keyword>
<feature type="region of interest" description="Disordered" evidence="5">
    <location>
        <begin position="353"/>
        <end position="374"/>
    </location>
</feature>
<keyword evidence="8" id="KW-1185">Reference proteome</keyword>
<dbReference type="Pfam" id="PF13299">
    <property type="entry name" value="CPSF100_C"/>
    <property type="match status" value="1"/>
</dbReference>
<dbReference type="OrthoDB" id="64353at2759"/>
<feature type="compositionally biased region" description="Basic and acidic residues" evidence="5">
    <location>
        <begin position="639"/>
        <end position="660"/>
    </location>
</feature>
<comment type="similarity">
    <text evidence="4">Belongs to the metallo-beta-lactamase superfamily. RNA-metabolizing metallo-beta-lactamase-like family. CPSF2/YSH1 subfamily.</text>
</comment>
<accession>A0A0C3GKE4</accession>
<dbReference type="GO" id="GO:0006398">
    <property type="term" value="P:mRNA 3'-end processing by stem-loop binding and cleavage"/>
    <property type="evidence" value="ECO:0007669"/>
    <property type="project" value="InterPro"/>
</dbReference>
<comment type="subcellular location">
    <subcellularLocation>
        <location evidence="1 4">Nucleus</location>
    </subcellularLocation>
</comment>
<dbReference type="InterPro" id="IPR025069">
    <property type="entry name" value="Cpsf2_C"/>
</dbReference>
<evidence type="ECO:0000256" key="1">
    <source>
        <dbReference type="ARBA" id="ARBA00004123"/>
    </source>
</evidence>
<dbReference type="SUPFAM" id="SSF56281">
    <property type="entry name" value="Metallo-hydrolase/oxidoreductase"/>
    <property type="match status" value="1"/>
</dbReference>
<dbReference type="EMBL" id="KN832972">
    <property type="protein sequence ID" value="KIM91081.1"/>
    <property type="molecule type" value="Genomic_DNA"/>
</dbReference>
<dbReference type="GO" id="GO:0005847">
    <property type="term" value="C:mRNA cleavage and polyadenylation specificity factor complex"/>
    <property type="evidence" value="ECO:0007669"/>
    <property type="project" value="InterPro"/>
</dbReference>